<reference evidence="4 5" key="2">
    <citation type="journal article" date="2012" name="BMC Genomics">
        <title>A comparative genomics perspective on the genetic content of the alkaliphilic haloarchaeon Natrialba magadii ATCC 43099T.</title>
        <authorList>
            <person name="Siddaramappa S."/>
            <person name="Challacombe J.F."/>
            <person name="Decastro R.E."/>
            <person name="Pfeiffer F."/>
            <person name="Sastre D.E."/>
            <person name="Gimenez M.I."/>
            <person name="Paggi R.A."/>
            <person name="Detter J.C."/>
            <person name="Davenport K.W."/>
            <person name="Goodwin L.A."/>
            <person name="Kyrpides N."/>
            <person name="Tapia R."/>
            <person name="Pitluck S."/>
            <person name="Lucas S."/>
            <person name="Woyke T."/>
            <person name="Maupin-Furlow J.A."/>
        </authorList>
    </citation>
    <scope>NUCLEOTIDE SEQUENCE [LARGE SCALE GENOMIC DNA]</scope>
    <source>
        <strain evidence="5">ATCC 43099 / DSM 3394 / CCM 3739 / CIP 104546 / IAM 13178 / JCM 8861 / NBRC 102185 / NCIMB 2190 / MS3</strain>
    </source>
</reference>
<keyword evidence="2" id="KW-0472">Membrane</keyword>
<feature type="transmembrane region" description="Helical" evidence="2">
    <location>
        <begin position="20"/>
        <end position="42"/>
    </location>
</feature>
<dbReference type="InterPro" id="IPR055713">
    <property type="entry name" value="DUF7289"/>
</dbReference>
<dbReference type="PaxDb" id="547559-Nmag_0268"/>
<evidence type="ECO:0000259" key="3">
    <source>
        <dbReference type="Pfam" id="PF23981"/>
    </source>
</evidence>
<protein>
    <recommendedName>
        <fullName evidence="3">DUF7305 domain-containing protein</fullName>
    </recommendedName>
</protein>
<evidence type="ECO:0000313" key="4">
    <source>
        <dbReference type="EMBL" id="ADD03860.1"/>
    </source>
</evidence>
<evidence type="ECO:0000256" key="2">
    <source>
        <dbReference type="SAM" id="Phobius"/>
    </source>
</evidence>
<feature type="domain" description="DUF7305" evidence="3">
    <location>
        <begin position="273"/>
        <end position="455"/>
    </location>
</feature>
<keyword evidence="5" id="KW-1185">Reference proteome</keyword>
<evidence type="ECO:0000313" key="5">
    <source>
        <dbReference type="Proteomes" id="UP000001879"/>
    </source>
</evidence>
<dbReference type="eggNOG" id="arCOG02911">
    <property type="taxonomic scope" value="Archaea"/>
</dbReference>
<evidence type="ECO:0000256" key="1">
    <source>
        <dbReference type="SAM" id="MobiDB-lite"/>
    </source>
</evidence>
<feature type="region of interest" description="Disordered" evidence="1">
    <location>
        <begin position="299"/>
        <end position="319"/>
    </location>
</feature>
<dbReference type="Proteomes" id="UP000001879">
    <property type="component" value="Chromosome"/>
</dbReference>
<dbReference type="AlphaFoldDB" id="D3SX40"/>
<proteinExistence type="predicted"/>
<name>D3SX40_NATMM</name>
<reference evidence="5" key="1">
    <citation type="submission" date="2010-02" db="EMBL/GenBank/DDBJ databases">
        <title>Complete sequence of chromosome of Natrialba magadii ATCC 43099.</title>
        <authorList>
            <consortium name="US DOE Joint Genome Institute"/>
            <person name="Lucas S."/>
            <person name="Copeland A."/>
            <person name="Lapidus A."/>
            <person name="Cheng J.-F."/>
            <person name="Bruce D."/>
            <person name="Goodwin L."/>
            <person name="Pitluck S."/>
            <person name="Davenport K."/>
            <person name="Saunders E."/>
            <person name="Detter J.C."/>
            <person name="Han C."/>
            <person name="Tapia R."/>
            <person name="Land M."/>
            <person name="Hauser L."/>
            <person name="Kyrpides N."/>
            <person name="Mikhailova N."/>
            <person name="De Castro R.E."/>
            <person name="Maupin-Furlow J.A."/>
            <person name="Woyke T."/>
        </authorList>
    </citation>
    <scope>NUCLEOTIDE SEQUENCE [LARGE SCALE GENOMIC DNA]</scope>
    <source>
        <strain evidence="5">ATCC 43099 / DSM 3394 / CCM 3739 / CIP 104546 / IAM 13178 / JCM 8861 / NBRC 102185 / NCIMB 2190 / MS3</strain>
    </source>
</reference>
<keyword evidence="2" id="KW-1133">Transmembrane helix</keyword>
<keyword evidence="2" id="KW-0812">Transmembrane</keyword>
<dbReference type="KEGG" id="nmg:Nmag_0268"/>
<sequence length="497" mass="54017">MSVQRGVDSAWPSERAQSSLLGIVLLIGMVAAGSVGVLLVAGDVITGTEQQSEQEQIEQAFVELGQQISSTTTTSDVVQTSDLNAGEHGAIAHHDSATYEIWAEEYSGENRTDIANGTIGTIEYESDDGTRVAYEGGAVFRETGEQTRVLSVPPVYYNHQTNTLSFPVVELAENKTIDSGEITVDQIDAEPNEMNYIRDDHIFIEIESEYCLGWEQHFSNQAGDTAIQKECYGDENDEGVLKIKLGHEDVENAFSDSVSLPNDDYVGSGHASGNNLEEVNEADFPDLDDTIQQLIDEFEDDEPRLDDSESNPSGAYYEESLDGDEHYDFSLEDGDAVVVVNGSVDSGENITVSQCGGGEHSLKIYAKDDFTLGDGDVRTIGSCDTVEAIQLYGTSSSTVNFHNSGNDFQGLIYVASDEFNTESSNQHEYQVQFTGGGGFSFEGAIIANSIYFDTPTNALTPTAIENGEIEVIPEGFEPAPQLTYLNIAEYEIDIENN</sequence>
<dbReference type="Pfam" id="PF23960">
    <property type="entry name" value="DUF7289"/>
    <property type="match status" value="1"/>
</dbReference>
<gene>
    <name evidence="4" type="ordered locus">Nmag_0268</name>
</gene>
<accession>D3SX40</accession>
<dbReference type="HOGENOM" id="CLU_548167_0_0_2"/>
<dbReference type="InterPro" id="IPR055729">
    <property type="entry name" value="DUF7305"/>
</dbReference>
<dbReference type="Pfam" id="PF23981">
    <property type="entry name" value="DUF7305"/>
    <property type="match status" value="1"/>
</dbReference>
<organism evidence="4 5">
    <name type="scientific">Natrialba magadii (strain ATCC 43099 / DSM 3394 / CCM 3739 / CIP 104546 / IAM 13178 / JCM 8861 / NBRC 102185 / NCIMB 2190 / MS3)</name>
    <name type="common">Natronobacterium magadii</name>
    <dbReference type="NCBI Taxonomy" id="547559"/>
    <lineage>
        <taxon>Archaea</taxon>
        <taxon>Methanobacteriati</taxon>
        <taxon>Methanobacteriota</taxon>
        <taxon>Stenosarchaea group</taxon>
        <taxon>Halobacteria</taxon>
        <taxon>Halobacteriales</taxon>
        <taxon>Natrialbaceae</taxon>
        <taxon>Natrialba</taxon>
    </lineage>
</organism>
<dbReference type="EMBL" id="CP001932">
    <property type="protein sequence ID" value="ADD03860.1"/>
    <property type="molecule type" value="Genomic_DNA"/>
</dbReference>